<keyword evidence="2" id="KW-1185">Reference proteome</keyword>
<gene>
    <name evidence="1" type="ORF">CAL25_22130</name>
</gene>
<comment type="caution">
    <text evidence="1">The sequence shown here is derived from an EMBL/GenBank/DDBJ whole genome shotgun (WGS) entry which is preliminary data.</text>
</comment>
<reference evidence="1 2" key="1">
    <citation type="submission" date="2017-05" db="EMBL/GenBank/DDBJ databases">
        <title>Complete and WGS of Bordetella genogroups.</title>
        <authorList>
            <person name="Spilker T."/>
            <person name="LiPuma J."/>
        </authorList>
    </citation>
    <scope>NUCLEOTIDE SEQUENCE [LARGE SCALE GENOMIC DNA]</scope>
    <source>
        <strain evidence="1 2">AU10456</strain>
    </source>
</reference>
<dbReference type="RefSeq" id="WP_094803957.1">
    <property type="nucleotide sequence ID" value="NZ_NEVP01000013.1"/>
</dbReference>
<sequence length="365" mass="39786">MTEFDPNMSPEAYAAALRGNARAQQFPGAMLMSKGPRDYVGAVIAITGTLFFSGGHTKERREAIAQCFDAYLKLATDKLTWLWRSEPPSGPPCMPYAKAPAVRDLLKALDSDEAIDLHYSSGVKRPDAGPYSFYVNAAPDWMAKKGLQLDVMRFSLPLADVIEHPKAFQALFVMCADRLDAHHGQGGFGFVLSPSEWNSDQPTEAFVSEQARGVDVGSPAFSAARLKPNRFKTVSWLTAINLDMLTEAGGLTALRSELPPDWYAFYDYGTGIVIQAGNEPDIAAVALDGQPPQYALTNAALKAVRSEDFWLHLAASAAGEPRLTGLKGEAWIQRFDVPDDALLDVKARLLDTPKLDAAHRLDKAL</sequence>
<dbReference type="Pfam" id="PF11876">
    <property type="entry name" value="TsiV"/>
    <property type="match status" value="1"/>
</dbReference>
<protein>
    <recommendedName>
        <fullName evidence="3">DUF3396 domain-containing protein</fullName>
    </recommendedName>
</protein>
<dbReference type="OrthoDB" id="8986326at2"/>
<dbReference type="Proteomes" id="UP000216913">
    <property type="component" value="Unassembled WGS sequence"/>
</dbReference>
<proteinExistence type="predicted"/>
<evidence type="ECO:0000313" key="1">
    <source>
        <dbReference type="EMBL" id="OZI45083.1"/>
    </source>
</evidence>
<dbReference type="InterPro" id="IPR021815">
    <property type="entry name" value="TsiV"/>
</dbReference>
<evidence type="ECO:0008006" key="3">
    <source>
        <dbReference type="Google" id="ProtNLM"/>
    </source>
</evidence>
<organism evidence="1 2">
    <name type="scientific">Bordetella genomosp. 5</name>
    <dbReference type="NCBI Taxonomy" id="1395608"/>
    <lineage>
        <taxon>Bacteria</taxon>
        <taxon>Pseudomonadati</taxon>
        <taxon>Pseudomonadota</taxon>
        <taxon>Betaproteobacteria</taxon>
        <taxon>Burkholderiales</taxon>
        <taxon>Alcaligenaceae</taxon>
        <taxon>Bordetella</taxon>
    </lineage>
</organism>
<dbReference type="AlphaFoldDB" id="A0A261T8Y8"/>
<evidence type="ECO:0000313" key="2">
    <source>
        <dbReference type="Proteomes" id="UP000216913"/>
    </source>
</evidence>
<name>A0A261T8Y8_9BORD</name>
<accession>A0A261T8Y8</accession>
<dbReference type="EMBL" id="NEVP01000013">
    <property type="protein sequence ID" value="OZI45083.1"/>
    <property type="molecule type" value="Genomic_DNA"/>
</dbReference>